<feature type="transmembrane region" description="Helical" evidence="1">
    <location>
        <begin position="12"/>
        <end position="41"/>
    </location>
</feature>
<proteinExistence type="predicted"/>
<protein>
    <submittedName>
        <fullName evidence="2">Uncharacterized protein DUF1097</fullName>
    </submittedName>
</protein>
<gene>
    <name evidence="2" type="ORF">CLV91_2618</name>
</gene>
<evidence type="ECO:0000313" key="2">
    <source>
        <dbReference type="EMBL" id="RKR12486.1"/>
    </source>
</evidence>
<feature type="transmembrane region" description="Helical" evidence="1">
    <location>
        <begin position="75"/>
        <end position="95"/>
    </location>
</feature>
<sequence>MKSLKQALTMGITGAIAVFIASFFGLPTWVLFMAWVSYYLFGTKTKTALLILVQQVFGILIAMIIQYFGTYFSETLGSLGFPLIVFIVMIGVFYISKLKYLNTIPAYFLGMIIWFGSKTQIDINIVLLLTFTLFSGYVFAWINVSISELIKSKSLQQYE</sequence>
<dbReference type="AlphaFoldDB" id="A0A495E6S9"/>
<dbReference type="Proteomes" id="UP000269412">
    <property type="component" value="Unassembled WGS sequence"/>
</dbReference>
<keyword evidence="1" id="KW-1133">Transmembrane helix</keyword>
<organism evidence="2 3">
    <name type="scientific">Maribacter vaceletii</name>
    <dbReference type="NCBI Taxonomy" id="1206816"/>
    <lineage>
        <taxon>Bacteria</taxon>
        <taxon>Pseudomonadati</taxon>
        <taxon>Bacteroidota</taxon>
        <taxon>Flavobacteriia</taxon>
        <taxon>Flavobacteriales</taxon>
        <taxon>Flavobacteriaceae</taxon>
        <taxon>Maribacter</taxon>
    </lineage>
</organism>
<dbReference type="EMBL" id="RBIQ01000009">
    <property type="protein sequence ID" value="RKR12486.1"/>
    <property type="molecule type" value="Genomic_DNA"/>
</dbReference>
<dbReference type="Pfam" id="PF06496">
    <property type="entry name" value="DUF1097"/>
    <property type="match status" value="1"/>
</dbReference>
<dbReference type="RefSeq" id="WP_121068591.1">
    <property type="nucleotide sequence ID" value="NZ_RBIQ01000009.1"/>
</dbReference>
<feature type="transmembrane region" description="Helical" evidence="1">
    <location>
        <begin position="48"/>
        <end position="69"/>
    </location>
</feature>
<dbReference type="InterPro" id="IPR009476">
    <property type="entry name" value="DUF1097"/>
</dbReference>
<accession>A0A495E6S9</accession>
<feature type="transmembrane region" description="Helical" evidence="1">
    <location>
        <begin position="123"/>
        <end position="144"/>
    </location>
</feature>
<comment type="caution">
    <text evidence="2">The sequence shown here is derived from an EMBL/GenBank/DDBJ whole genome shotgun (WGS) entry which is preliminary data.</text>
</comment>
<keyword evidence="1" id="KW-0812">Transmembrane</keyword>
<feature type="transmembrane region" description="Helical" evidence="1">
    <location>
        <begin position="100"/>
        <end position="117"/>
    </location>
</feature>
<dbReference type="OrthoDB" id="8396882at2"/>
<keyword evidence="1" id="KW-0472">Membrane</keyword>
<keyword evidence="3" id="KW-1185">Reference proteome</keyword>
<name>A0A495E6S9_9FLAO</name>
<evidence type="ECO:0000256" key="1">
    <source>
        <dbReference type="SAM" id="Phobius"/>
    </source>
</evidence>
<reference evidence="2 3" key="1">
    <citation type="submission" date="2018-10" db="EMBL/GenBank/DDBJ databases">
        <title>Genomic Encyclopedia of Archaeal and Bacterial Type Strains, Phase II (KMG-II): from individual species to whole genera.</title>
        <authorList>
            <person name="Goeker M."/>
        </authorList>
    </citation>
    <scope>NUCLEOTIDE SEQUENCE [LARGE SCALE GENOMIC DNA]</scope>
    <source>
        <strain evidence="2 3">DSM 25230</strain>
    </source>
</reference>
<evidence type="ECO:0000313" key="3">
    <source>
        <dbReference type="Proteomes" id="UP000269412"/>
    </source>
</evidence>